<dbReference type="AlphaFoldDB" id="A0A8J2LJX4"/>
<dbReference type="InterPro" id="IPR023210">
    <property type="entry name" value="NADP_OxRdtase_dom"/>
</dbReference>
<dbReference type="PIRSF" id="PIRSF000097">
    <property type="entry name" value="AKR"/>
    <property type="match status" value="1"/>
</dbReference>
<proteinExistence type="inferred from homology"/>
<dbReference type="GO" id="GO:0016491">
    <property type="term" value="F:oxidoreductase activity"/>
    <property type="evidence" value="ECO:0007669"/>
    <property type="project" value="UniProtKB-KW"/>
</dbReference>
<feature type="domain" description="NADP-dependent oxidoreductase" evidence="4">
    <location>
        <begin position="17"/>
        <end position="300"/>
    </location>
</feature>
<dbReference type="EMBL" id="CAJVCH010571676">
    <property type="protein sequence ID" value="CAG7838232.1"/>
    <property type="molecule type" value="Genomic_DNA"/>
</dbReference>
<gene>
    <name evidence="5" type="ORF">AFUS01_LOCUS47220</name>
</gene>
<dbReference type="OrthoDB" id="416253at2759"/>
<dbReference type="Proteomes" id="UP000708208">
    <property type="component" value="Unassembled WGS sequence"/>
</dbReference>
<keyword evidence="3" id="KW-0560">Oxidoreductase</keyword>
<comment type="similarity">
    <text evidence="1">Belongs to the aldo/keto reductase family.</text>
</comment>
<evidence type="ECO:0000256" key="3">
    <source>
        <dbReference type="ARBA" id="ARBA00023002"/>
    </source>
</evidence>
<comment type="caution">
    <text evidence="5">The sequence shown here is derived from an EMBL/GenBank/DDBJ whole genome shotgun (WGS) entry which is preliminary data.</text>
</comment>
<dbReference type="InterPro" id="IPR020471">
    <property type="entry name" value="AKR"/>
</dbReference>
<evidence type="ECO:0000256" key="1">
    <source>
        <dbReference type="ARBA" id="ARBA00007905"/>
    </source>
</evidence>
<sequence>MANSKTKLSNGKTIPTLGFGTWMMSEPEQLEIALNKALEVGCRHFDTANVYGNEQLIGNVLKKWFDQGKITREELFITTKLPPIGMTPAKVLYFLRLSLERLQLSYVDLYLIHVPFGFSYTSDETIPFKDGKVVNDMNTDLIGVWEEMEEAVRLGLTKSVGVSNFNEEQVQRICKVAQITPVNVQVEMHAYFQQRELRKLCASLDVVVTAYAPLGSSGRSPFHAAANIPFNDLGLLQDPLVVEVAEKHQKTPAQVLIKFLLQQNVVVLCKSGSPERVQSNFDVWDFRLNPEDMYRLESLDKGNAGRSFIWDFFPGAQDHPEYPHKEVLFREK</sequence>
<dbReference type="FunFam" id="3.20.20.100:FF:000006">
    <property type="entry name" value="Aldo-keto reductase family 1 member A1"/>
    <property type="match status" value="1"/>
</dbReference>
<accession>A0A8J2LJX4</accession>
<dbReference type="Pfam" id="PF00248">
    <property type="entry name" value="Aldo_ket_red"/>
    <property type="match status" value="1"/>
</dbReference>
<keyword evidence="6" id="KW-1185">Reference proteome</keyword>
<name>A0A8J2LJX4_9HEXA</name>
<keyword evidence="2" id="KW-0521">NADP</keyword>
<reference evidence="5" key="1">
    <citation type="submission" date="2021-06" db="EMBL/GenBank/DDBJ databases">
        <authorList>
            <person name="Hodson N. C."/>
            <person name="Mongue J. A."/>
            <person name="Jaron S. K."/>
        </authorList>
    </citation>
    <scope>NUCLEOTIDE SEQUENCE</scope>
</reference>
<evidence type="ECO:0000313" key="6">
    <source>
        <dbReference type="Proteomes" id="UP000708208"/>
    </source>
</evidence>
<dbReference type="InterPro" id="IPR018170">
    <property type="entry name" value="Aldo/ket_reductase_CS"/>
</dbReference>
<dbReference type="PROSITE" id="PS00062">
    <property type="entry name" value="ALDOKETO_REDUCTASE_2"/>
    <property type="match status" value="1"/>
</dbReference>
<protein>
    <recommendedName>
        <fullName evidence="4">NADP-dependent oxidoreductase domain-containing protein</fullName>
    </recommendedName>
</protein>
<dbReference type="PANTHER" id="PTHR11732">
    <property type="entry name" value="ALDO/KETO REDUCTASE"/>
    <property type="match status" value="1"/>
</dbReference>
<dbReference type="EMBL" id="CAJVCH010571676">
    <property type="protein sequence ID" value="CAG7838233.1"/>
    <property type="molecule type" value="Genomic_DNA"/>
</dbReference>
<organism evidence="5 6">
    <name type="scientific">Allacma fusca</name>
    <dbReference type="NCBI Taxonomy" id="39272"/>
    <lineage>
        <taxon>Eukaryota</taxon>
        <taxon>Metazoa</taxon>
        <taxon>Ecdysozoa</taxon>
        <taxon>Arthropoda</taxon>
        <taxon>Hexapoda</taxon>
        <taxon>Collembola</taxon>
        <taxon>Symphypleona</taxon>
        <taxon>Sminthuridae</taxon>
        <taxon>Allacma</taxon>
    </lineage>
</organism>
<evidence type="ECO:0000313" key="5">
    <source>
        <dbReference type="EMBL" id="CAG7838232.1"/>
    </source>
</evidence>
<evidence type="ECO:0000259" key="4">
    <source>
        <dbReference type="Pfam" id="PF00248"/>
    </source>
</evidence>
<evidence type="ECO:0000256" key="2">
    <source>
        <dbReference type="ARBA" id="ARBA00022857"/>
    </source>
</evidence>